<keyword evidence="3" id="KW-1185">Reference proteome</keyword>
<evidence type="ECO:0000256" key="1">
    <source>
        <dbReference type="SAM" id="Phobius"/>
    </source>
</evidence>
<dbReference type="EMBL" id="JAMXHT010000001">
    <property type="protein sequence ID" value="MCO5396746.1"/>
    <property type="molecule type" value="Genomic_DNA"/>
</dbReference>
<keyword evidence="1" id="KW-1133">Transmembrane helix</keyword>
<protein>
    <recommendedName>
        <fullName evidence="4">Transmembrane protein</fullName>
    </recommendedName>
</protein>
<evidence type="ECO:0000313" key="3">
    <source>
        <dbReference type="Proteomes" id="UP001162811"/>
    </source>
</evidence>
<dbReference type="Proteomes" id="UP001162811">
    <property type="component" value="Unassembled WGS sequence"/>
</dbReference>
<proteinExistence type="predicted"/>
<sequence length="53" mass="5785">MNDQGGGSSAKCWVCRKEARPQELITAAINPFVARVYMTIVITILIAIGVLKH</sequence>
<gene>
    <name evidence="2" type="ORF">NG900_00910</name>
</gene>
<feature type="transmembrane region" description="Helical" evidence="1">
    <location>
        <begin position="32"/>
        <end position="51"/>
    </location>
</feature>
<comment type="caution">
    <text evidence="2">The sequence shown here is derived from an EMBL/GenBank/DDBJ whole genome shotgun (WGS) entry which is preliminary data.</text>
</comment>
<evidence type="ECO:0000313" key="2">
    <source>
        <dbReference type="EMBL" id="MCO5396746.1"/>
    </source>
</evidence>
<organism evidence="2 3">
    <name type="scientific">Ralstonia soli</name>
    <dbReference type="NCBI Taxonomy" id="2953896"/>
    <lineage>
        <taxon>Bacteria</taxon>
        <taxon>Pseudomonadati</taxon>
        <taxon>Pseudomonadota</taxon>
        <taxon>Betaproteobacteria</taxon>
        <taxon>Burkholderiales</taxon>
        <taxon>Burkholderiaceae</taxon>
        <taxon>Ralstonia</taxon>
    </lineage>
</organism>
<reference evidence="2" key="1">
    <citation type="submission" date="2022-06" db="EMBL/GenBank/DDBJ databases">
        <authorList>
            <person name="Lu C.-H."/>
        </authorList>
    </citation>
    <scope>NUCLEOTIDE SEQUENCE</scope>
    <source>
        <strain evidence="2">21MJYT02-11</strain>
    </source>
</reference>
<dbReference type="RefSeq" id="WP_252675771.1">
    <property type="nucleotide sequence ID" value="NZ_JAMXHT010000001.1"/>
</dbReference>
<reference evidence="2" key="2">
    <citation type="journal article" date="2023" name="Front. Microbiol.">
        <title>Ralstonia chuxiongensis sp. nov., Ralstonia mojiangensis sp. nov., and Ralstonia soli sp. nov., isolated from tobacco fields, are three novel species in the family Burkholderiaceae.</title>
        <authorList>
            <person name="Lu C.H."/>
            <person name="Zhang Y.Y."/>
            <person name="Jiang N."/>
            <person name="Chen W."/>
            <person name="Shao X."/>
            <person name="Zhao Z.M."/>
            <person name="Lu W.L."/>
            <person name="Hu X."/>
            <person name="Xi Y.X."/>
            <person name="Zou S.Y."/>
            <person name="Wei Q.J."/>
            <person name="Lin Z.L."/>
            <person name="Gong L."/>
            <person name="Gai X.T."/>
            <person name="Zhang L.Q."/>
            <person name="Li J.Y."/>
            <person name="Jin Y."/>
            <person name="Xia Z.Y."/>
        </authorList>
    </citation>
    <scope>NUCLEOTIDE SEQUENCE</scope>
    <source>
        <strain evidence="2">21MJYT02-11</strain>
    </source>
</reference>
<keyword evidence="1" id="KW-0472">Membrane</keyword>
<name>A0ABT1AEE9_9RALS</name>
<accession>A0ABT1AEE9</accession>
<keyword evidence="1" id="KW-0812">Transmembrane</keyword>
<evidence type="ECO:0008006" key="4">
    <source>
        <dbReference type="Google" id="ProtNLM"/>
    </source>
</evidence>